<proteinExistence type="predicted"/>
<accession>A0A1F2P781</accession>
<organism evidence="2 3">
    <name type="scientific">Candidatus Syntropharchaeum butanivorans</name>
    <dbReference type="NCBI Taxonomy" id="1839936"/>
    <lineage>
        <taxon>Archaea</taxon>
        <taxon>Methanobacteriati</taxon>
        <taxon>Methanobacteriota</taxon>
        <taxon>Stenosarchaea group</taxon>
        <taxon>Methanomicrobia</taxon>
        <taxon>Methanosarcinales</taxon>
        <taxon>ANME-2 cluster</taxon>
        <taxon>Candidatus Syntropharchaeum</taxon>
    </lineage>
</organism>
<dbReference type="GO" id="GO:0005737">
    <property type="term" value="C:cytoplasm"/>
    <property type="evidence" value="ECO:0007669"/>
    <property type="project" value="TreeGrafter"/>
</dbReference>
<dbReference type="SUPFAM" id="SSF52540">
    <property type="entry name" value="P-loop containing nucleoside triphosphate hydrolases"/>
    <property type="match status" value="1"/>
</dbReference>
<dbReference type="InterPro" id="IPR027417">
    <property type="entry name" value="P-loop_NTPase"/>
</dbReference>
<evidence type="ECO:0000313" key="3">
    <source>
        <dbReference type="Proteomes" id="UP000185779"/>
    </source>
</evidence>
<reference evidence="2" key="1">
    <citation type="submission" date="2016-05" db="EMBL/GenBank/DDBJ databases">
        <title>Microbial consortia oxidize butane by reversing methanogenesis.</title>
        <authorList>
            <person name="Laso-Perez R."/>
            <person name="Richter M."/>
            <person name="Wegener G."/>
            <person name="Musat F."/>
        </authorList>
    </citation>
    <scope>NUCLEOTIDE SEQUENCE [LARGE SCALE GENOMIC DNA]</scope>
    <source>
        <strain evidence="2">BOX1</strain>
    </source>
</reference>
<evidence type="ECO:0000259" key="1">
    <source>
        <dbReference type="Pfam" id="PF01926"/>
    </source>
</evidence>
<dbReference type="GO" id="GO:0002098">
    <property type="term" value="P:tRNA wobble uridine modification"/>
    <property type="evidence" value="ECO:0007669"/>
    <property type="project" value="TreeGrafter"/>
</dbReference>
<dbReference type="CDD" id="cd00880">
    <property type="entry name" value="Era_like"/>
    <property type="match status" value="1"/>
</dbReference>
<comment type="caution">
    <text evidence="2">The sequence shown here is derived from an EMBL/GenBank/DDBJ whole genome shotgun (WGS) entry which is preliminary data.</text>
</comment>
<dbReference type="Pfam" id="PF01926">
    <property type="entry name" value="MMR_HSR1"/>
    <property type="match status" value="1"/>
</dbReference>
<dbReference type="InterPro" id="IPR006073">
    <property type="entry name" value="GTP-bd"/>
</dbReference>
<name>A0A1F2P781_9EURY</name>
<dbReference type="NCBIfam" id="TIGR00231">
    <property type="entry name" value="small_GTP"/>
    <property type="match status" value="1"/>
</dbReference>
<dbReference type="PRINTS" id="PR00449">
    <property type="entry name" value="RASTRNSFRMNG"/>
</dbReference>
<dbReference type="PATRIC" id="fig|1839936.3.peg.427"/>
<dbReference type="AlphaFoldDB" id="A0A1F2P781"/>
<dbReference type="Gene3D" id="3.40.50.300">
    <property type="entry name" value="P-loop containing nucleotide triphosphate hydrolases"/>
    <property type="match status" value="1"/>
</dbReference>
<dbReference type="InterPro" id="IPR005225">
    <property type="entry name" value="Small_GTP-bd"/>
</dbReference>
<dbReference type="PANTHER" id="PTHR42714">
    <property type="entry name" value="TRNA MODIFICATION GTPASE GTPBP3"/>
    <property type="match status" value="1"/>
</dbReference>
<dbReference type="GO" id="GO:0005525">
    <property type="term" value="F:GTP binding"/>
    <property type="evidence" value="ECO:0007669"/>
    <property type="project" value="InterPro"/>
</dbReference>
<evidence type="ECO:0000313" key="2">
    <source>
        <dbReference type="EMBL" id="OFV66456.1"/>
    </source>
</evidence>
<dbReference type="GO" id="GO:0030488">
    <property type="term" value="P:tRNA methylation"/>
    <property type="evidence" value="ECO:0007669"/>
    <property type="project" value="TreeGrafter"/>
</dbReference>
<dbReference type="Proteomes" id="UP000185779">
    <property type="component" value="Unassembled WGS sequence"/>
</dbReference>
<dbReference type="EMBL" id="LYOR01000002">
    <property type="protein sequence ID" value="OFV66456.1"/>
    <property type="molecule type" value="Genomic_DNA"/>
</dbReference>
<protein>
    <submittedName>
        <fullName evidence="2">Small GTP-binding protein domain protein</fullName>
    </submittedName>
</protein>
<keyword evidence="3" id="KW-1185">Reference proteome</keyword>
<gene>
    <name evidence="2" type="ORF">SBU_000423</name>
</gene>
<feature type="domain" description="G" evidence="1">
    <location>
        <begin position="31"/>
        <end position="176"/>
    </location>
</feature>
<sequence>MKSGDKMGIFRRLKRNVSSLIRRIFKKNSTRIGIYGPPNAGKTTLANRILMDWTEEEEGFGEVSHIPHETRRAMRRNGIVINANGGVVKLDIVDTPGLATKIDFHDFMKHGLKEEEAKKRAKEATEGVIEAIKWLDDLDGVLLVMDATEDPFTQVNVVVVGNMEARNLPLLIVANKIDLPSASPQRIATAFPQHPMVAISALEGHNMEELYEAIAERFG</sequence>
<dbReference type="STRING" id="1839936.SBU_000423"/>
<dbReference type="PANTHER" id="PTHR42714:SF2">
    <property type="entry name" value="TRNA MODIFICATION GTPASE GTPBP3, MITOCHONDRIAL"/>
    <property type="match status" value="1"/>
</dbReference>